<dbReference type="RefSeq" id="WP_091586972.1">
    <property type="nucleotide sequence ID" value="NZ_FNDU01000011.1"/>
</dbReference>
<gene>
    <name evidence="1" type="ORF">SAMN05216352_111148</name>
</gene>
<dbReference type="STRING" id="930129.SAMN05216352_111148"/>
<evidence type="ECO:0000313" key="2">
    <source>
        <dbReference type="Proteomes" id="UP000199017"/>
    </source>
</evidence>
<sequence length="102" mass="11990">MTEEDLAADQPLASQEIIVIEQKIEWLQKTQSEYREFIYLFSHSIIAGEHSYSLKEVFDISYRWSPGQIGFLYLHTTGGVRTFHIQSDPSYFVQKFRGMEHL</sequence>
<organism evidence="1 2">
    <name type="scientific">Alteribacillus bidgolensis</name>
    <dbReference type="NCBI Taxonomy" id="930129"/>
    <lineage>
        <taxon>Bacteria</taxon>
        <taxon>Bacillati</taxon>
        <taxon>Bacillota</taxon>
        <taxon>Bacilli</taxon>
        <taxon>Bacillales</taxon>
        <taxon>Bacillaceae</taxon>
        <taxon>Alteribacillus</taxon>
    </lineage>
</organism>
<dbReference type="AlphaFoldDB" id="A0A1G8N8D8"/>
<dbReference type="EMBL" id="FNDU01000011">
    <property type="protein sequence ID" value="SDI76464.1"/>
    <property type="molecule type" value="Genomic_DNA"/>
</dbReference>
<proteinExistence type="predicted"/>
<dbReference type="OrthoDB" id="2691759at2"/>
<dbReference type="Proteomes" id="UP000199017">
    <property type="component" value="Unassembled WGS sequence"/>
</dbReference>
<accession>A0A1G8N8D8</accession>
<keyword evidence="2" id="KW-1185">Reference proteome</keyword>
<protein>
    <submittedName>
        <fullName evidence="1">Uncharacterized protein</fullName>
    </submittedName>
</protein>
<evidence type="ECO:0000313" key="1">
    <source>
        <dbReference type="EMBL" id="SDI76464.1"/>
    </source>
</evidence>
<reference evidence="1 2" key="1">
    <citation type="submission" date="2016-10" db="EMBL/GenBank/DDBJ databases">
        <authorList>
            <person name="de Groot N.N."/>
        </authorList>
    </citation>
    <scope>NUCLEOTIDE SEQUENCE [LARGE SCALE GENOMIC DNA]</scope>
    <source>
        <strain evidence="2">P4B,CCM 7963,CECT 7998,DSM 25260,IBRC-M 10614,KCTC 13821</strain>
    </source>
</reference>
<name>A0A1G8N8D8_9BACI</name>